<dbReference type="GeneTree" id="ENSGT00560000078660"/>
<dbReference type="Bgee" id="ENSCPOG00000038107">
    <property type="expression patterns" value="Expressed in testis and 12 other cell types or tissues"/>
</dbReference>
<dbReference type="AlphaFoldDB" id="A0A286XTY3"/>
<accession>A0A286XTY3</accession>
<reference evidence="1" key="3">
    <citation type="submission" date="2025-09" db="UniProtKB">
        <authorList>
            <consortium name="Ensembl"/>
        </authorList>
    </citation>
    <scope>IDENTIFICATION</scope>
    <source>
        <strain evidence="1">2N</strain>
    </source>
</reference>
<dbReference type="VEuPathDB" id="HostDB:ENSCPOG00000038107"/>
<protein>
    <submittedName>
        <fullName evidence="1">Uncharacterized protein</fullName>
    </submittedName>
</protein>
<reference evidence="1" key="2">
    <citation type="submission" date="2025-08" db="UniProtKB">
        <authorList>
            <consortium name="Ensembl"/>
        </authorList>
    </citation>
    <scope>IDENTIFICATION</scope>
    <source>
        <strain evidence="1">2N</strain>
    </source>
</reference>
<proteinExistence type="predicted"/>
<name>A0A286XTY3_CAVPO</name>
<organism evidence="1 2">
    <name type="scientific">Cavia porcellus</name>
    <name type="common">Guinea pig</name>
    <dbReference type="NCBI Taxonomy" id="10141"/>
    <lineage>
        <taxon>Eukaryota</taxon>
        <taxon>Metazoa</taxon>
        <taxon>Chordata</taxon>
        <taxon>Craniata</taxon>
        <taxon>Vertebrata</taxon>
        <taxon>Euteleostomi</taxon>
        <taxon>Mammalia</taxon>
        <taxon>Eutheria</taxon>
        <taxon>Euarchontoglires</taxon>
        <taxon>Glires</taxon>
        <taxon>Rodentia</taxon>
        <taxon>Hystricomorpha</taxon>
        <taxon>Caviidae</taxon>
        <taxon>Cavia</taxon>
    </lineage>
</organism>
<dbReference type="EMBL" id="AAKN02050406">
    <property type="status" value="NOT_ANNOTATED_CDS"/>
    <property type="molecule type" value="Genomic_DNA"/>
</dbReference>
<evidence type="ECO:0000313" key="1">
    <source>
        <dbReference type="Ensembl" id="ENSCPOP00000028795.1"/>
    </source>
</evidence>
<reference evidence="2" key="1">
    <citation type="journal article" date="2011" name="Nature">
        <title>A high-resolution map of human evolutionary constraint using 29 mammals.</title>
        <authorList>
            <person name="Lindblad-Toh K."/>
            <person name="Garber M."/>
            <person name="Zuk O."/>
            <person name="Lin M.F."/>
            <person name="Parker B.J."/>
            <person name="Washietl S."/>
            <person name="Kheradpour P."/>
            <person name="Ernst J."/>
            <person name="Jordan G."/>
            <person name="Mauceli E."/>
            <person name="Ward L.D."/>
            <person name="Lowe C.B."/>
            <person name="Holloway A.K."/>
            <person name="Clamp M."/>
            <person name="Gnerre S."/>
            <person name="Alfoldi J."/>
            <person name="Beal K."/>
            <person name="Chang J."/>
            <person name="Clawson H."/>
            <person name="Cuff J."/>
            <person name="Di Palma F."/>
            <person name="Fitzgerald S."/>
            <person name="Flicek P."/>
            <person name="Guttman M."/>
            <person name="Hubisz M.J."/>
            <person name="Jaffe D.B."/>
            <person name="Jungreis I."/>
            <person name="Kent W.J."/>
            <person name="Kostka D."/>
            <person name="Lara M."/>
            <person name="Martins A.L."/>
            <person name="Massingham T."/>
            <person name="Moltke I."/>
            <person name="Raney B.J."/>
            <person name="Rasmussen M.D."/>
            <person name="Robinson J."/>
            <person name="Stark A."/>
            <person name="Vilella A.J."/>
            <person name="Wen J."/>
            <person name="Xie X."/>
            <person name="Zody M.C."/>
            <person name="Baldwin J."/>
            <person name="Bloom T."/>
            <person name="Chin C.W."/>
            <person name="Heiman D."/>
            <person name="Nicol R."/>
            <person name="Nusbaum C."/>
            <person name="Young S."/>
            <person name="Wilkinson J."/>
            <person name="Worley K.C."/>
            <person name="Kovar C.L."/>
            <person name="Muzny D.M."/>
            <person name="Gibbs R.A."/>
            <person name="Cree A."/>
            <person name="Dihn H.H."/>
            <person name="Fowler G."/>
            <person name="Jhangiani S."/>
            <person name="Joshi V."/>
            <person name="Lee S."/>
            <person name="Lewis L.R."/>
            <person name="Nazareth L.V."/>
            <person name="Okwuonu G."/>
            <person name="Santibanez J."/>
            <person name="Warren W.C."/>
            <person name="Mardis E.R."/>
            <person name="Weinstock G.M."/>
            <person name="Wilson R.K."/>
            <person name="Delehaunty K."/>
            <person name="Dooling D."/>
            <person name="Fronik C."/>
            <person name="Fulton L."/>
            <person name="Fulton B."/>
            <person name="Graves T."/>
            <person name="Minx P."/>
            <person name="Sodergren E."/>
            <person name="Birney E."/>
            <person name="Margulies E.H."/>
            <person name="Herrero J."/>
            <person name="Green E.D."/>
            <person name="Haussler D."/>
            <person name="Siepel A."/>
            <person name="Goldman N."/>
            <person name="Pollard K.S."/>
            <person name="Pedersen J.S."/>
            <person name="Lander E.S."/>
            <person name="Kellis M."/>
        </authorList>
    </citation>
    <scope>NUCLEOTIDE SEQUENCE [LARGE SCALE GENOMIC DNA]</scope>
    <source>
        <strain evidence="2">2N</strain>
    </source>
</reference>
<dbReference type="InParanoid" id="A0A286XTY3"/>
<dbReference type="Proteomes" id="UP000005447">
    <property type="component" value="Unassembled WGS sequence"/>
</dbReference>
<dbReference type="Ensembl" id="ENSCPOT00000038163.1">
    <property type="protein sequence ID" value="ENSCPOP00000028795.1"/>
    <property type="gene ID" value="ENSCPOG00000038107.1"/>
</dbReference>
<dbReference type="OMA" id="QIEMPVE"/>
<evidence type="ECO:0000313" key="2">
    <source>
        <dbReference type="Proteomes" id="UP000005447"/>
    </source>
</evidence>
<sequence length="62" mass="6839">MKFQECHSEVMRHGQKIYPSHHRIEMAVGIASLKKNSNNTAGQLLWDVLMGTGKSGSNVALT</sequence>
<keyword evidence="2" id="KW-1185">Reference proteome</keyword>